<evidence type="ECO:0000256" key="7">
    <source>
        <dbReference type="ARBA" id="ARBA00023136"/>
    </source>
</evidence>
<feature type="transmembrane region" description="Helical" evidence="8">
    <location>
        <begin position="238"/>
        <end position="257"/>
    </location>
</feature>
<feature type="transmembrane region" description="Helical" evidence="8">
    <location>
        <begin position="446"/>
        <end position="468"/>
    </location>
</feature>
<evidence type="ECO:0000259" key="9">
    <source>
        <dbReference type="PROSITE" id="PS50850"/>
    </source>
</evidence>
<organism evidence="10 11">
    <name type="scientific">Spelaeicoccus albus</name>
    <dbReference type="NCBI Taxonomy" id="1280376"/>
    <lineage>
        <taxon>Bacteria</taxon>
        <taxon>Bacillati</taxon>
        <taxon>Actinomycetota</taxon>
        <taxon>Actinomycetes</taxon>
        <taxon>Micrococcales</taxon>
        <taxon>Brevibacteriaceae</taxon>
        <taxon>Spelaeicoccus</taxon>
    </lineage>
</organism>
<comment type="subcellular location">
    <subcellularLocation>
        <location evidence="1">Cell membrane</location>
        <topology evidence="1">Multi-pass membrane protein</topology>
    </subcellularLocation>
</comment>
<evidence type="ECO:0000256" key="2">
    <source>
        <dbReference type="ARBA" id="ARBA00008537"/>
    </source>
</evidence>
<feature type="transmembrane region" description="Helical" evidence="8">
    <location>
        <begin position="179"/>
        <end position="201"/>
    </location>
</feature>
<keyword evidence="11" id="KW-1185">Reference proteome</keyword>
<reference evidence="10 11" key="1">
    <citation type="submission" date="2020-07" db="EMBL/GenBank/DDBJ databases">
        <title>Sequencing the genomes of 1000 actinobacteria strains.</title>
        <authorList>
            <person name="Klenk H.-P."/>
        </authorList>
    </citation>
    <scope>NUCLEOTIDE SEQUENCE [LARGE SCALE GENOMIC DNA]</scope>
    <source>
        <strain evidence="10 11">DSM 26341</strain>
    </source>
</reference>
<keyword evidence="5 8" id="KW-0812">Transmembrane</keyword>
<comment type="caution">
    <text evidence="10">The sequence shown here is derived from an EMBL/GenBank/DDBJ whole genome shotgun (WGS) entry which is preliminary data.</text>
</comment>
<dbReference type="PROSITE" id="PS50850">
    <property type="entry name" value="MFS"/>
    <property type="match status" value="1"/>
</dbReference>
<evidence type="ECO:0000256" key="8">
    <source>
        <dbReference type="SAM" id="Phobius"/>
    </source>
</evidence>
<feature type="transmembrane region" description="Helical" evidence="8">
    <location>
        <begin position="343"/>
        <end position="365"/>
    </location>
</feature>
<feature type="transmembrane region" description="Helical" evidence="8">
    <location>
        <begin position="153"/>
        <end position="173"/>
    </location>
</feature>
<keyword evidence="4" id="KW-1003">Cell membrane</keyword>
<protein>
    <submittedName>
        <fullName evidence="10">DHA2 family lincomycin resistance protein-like MFS transporter</fullName>
    </submittedName>
</protein>
<evidence type="ECO:0000256" key="6">
    <source>
        <dbReference type="ARBA" id="ARBA00022989"/>
    </source>
</evidence>
<evidence type="ECO:0000256" key="5">
    <source>
        <dbReference type="ARBA" id="ARBA00022692"/>
    </source>
</evidence>
<dbReference type="PANTHER" id="PTHR42718">
    <property type="entry name" value="MAJOR FACILITATOR SUPERFAMILY MULTIDRUG TRANSPORTER MFSC"/>
    <property type="match status" value="1"/>
</dbReference>
<evidence type="ECO:0000313" key="11">
    <source>
        <dbReference type="Proteomes" id="UP000539111"/>
    </source>
</evidence>
<feature type="transmembrane region" description="Helical" evidence="8">
    <location>
        <begin position="59"/>
        <end position="83"/>
    </location>
</feature>
<evidence type="ECO:0000313" key="10">
    <source>
        <dbReference type="EMBL" id="NYI66903.1"/>
    </source>
</evidence>
<feature type="transmembrane region" description="Helical" evidence="8">
    <location>
        <begin position="312"/>
        <end position="331"/>
    </location>
</feature>
<sequence length="473" mass="49095">MSKTTSDAMPPMAEPARPAANPMLIIGIMVVTAFVMILNETTVSIALPHLAEAMAVSTATVQWLISGFLVTMAVVIPTTGFLIERFTPRAIYLAAVGSFVAGTLLCAIALNFPALLIGRIVQACGTAVMIPLVMTTVMRLVPASRRGTTMGTISIVIGVAPAIGPTVGGAILAGLGWRWMFWLVLILAIIVLVFAIARLHVPAELKPVPLDVLSVLLSAVGFAGLVYGLSSIGESGGFIPSWAAVLVGVVALALFTWRQKRLQLQDKPLLDLRTLTYRRFFLALILALFVFMALLGAGAVLLPIYLQNVLGHGTLVAGLALLPGGLVMAAVSRPVGRMYDKFGARPLVIPGAIGMTVALAAFAALGASAPLWAVIVCDILLMASLGFMMTPLMTDSLDSLPDDLYSHGSALLATLQQVAGALGSAVLVMIAAVGSTGPSGIPDAHGISVAFWVAAGIGVGAVIVAFLFKRRAA</sequence>
<keyword evidence="6 8" id="KW-1133">Transmembrane helix</keyword>
<feature type="transmembrane region" description="Helical" evidence="8">
    <location>
        <begin position="213"/>
        <end position="232"/>
    </location>
</feature>
<dbReference type="InterPro" id="IPR011701">
    <property type="entry name" value="MFS"/>
</dbReference>
<dbReference type="PRINTS" id="PR01036">
    <property type="entry name" value="TCRTETB"/>
</dbReference>
<keyword evidence="7 8" id="KW-0472">Membrane</keyword>
<dbReference type="InterPro" id="IPR020846">
    <property type="entry name" value="MFS_dom"/>
</dbReference>
<feature type="transmembrane region" description="Helical" evidence="8">
    <location>
        <begin position="20"/>
        <end position="39"/>
    </location>
</feature>
<feature type="transmembrane region" description="Helical" evidence="8">
    <location>
        <begin position="371"/>
        <end position="389"/>
    </location>
</feature>
<accession>A0A7Z0AB09</accession>
<gene>
    <name evidence="10" type="ORF">BJY26_001209</name>
</gene>
<feature type="transmembrane region" description="Helical" evidence="8">
    <location>
        <begin position="90"/>
        <end position="114"/>
    </location>
</feature>
<dbReference type="EMBL" id="JACBZP010000001">
    <property type="protein sequence ID" value="NYI66903.1"/>
    <property type="molecule type" value="Genomic_DNA"/>
</dbReference>
<proteinExistence type="inferred from homology"/>
<evidence type="ECO:0000256" key="4">
    <source>
        <dbReference type="ARBA" id="ARBA00022475"/>
    </source>
</evidence>
<dbReference type="SUPFAM" id="SSF103473">
    <property type="entry name" value="MFS general substrate transporter"/>
    <property type="match status" value="1"/>
</dbReference>
<dbReference type="RefSeq" id="WP_179426549.1">
    <property type="nucleotide sequence ID" value="NZ_JACBZP010000001.1"/>
</dbReference>
<dbReference type="InterPro" id="IPR036259">
    <property type="entry name" value="MFS_trans_sf"/>
</dbReference>
<evidence type="ECO:0000256" key="3">
    <source>
        <dbReference type="ARBA" id="ARBA00022448"/>
    </source>
</evidence>
<dbReference type="GO" id="GO:0022857">
    <property type="term" value="F:transmembrane transporter activity"/>
    <property type="evidence" value="ECO:0007669"/>
    <property type="project" value="InterPro"/>
</dbReference>
<dbReference type="Gene3D" id="1.20.1720.10">
    <property type="entry name" value="Multidrug resistance protein D"/>
    <property type="match status" value="1"/>
</dbReference>
<dbReference type="AlphaFoldDB" id="A0A7Z0AB09"/>
<comment type="similarity">
    <text evidence="2">Belongs to the major facilitator superfamily. EmrB family.</text>
</comment>
<dbReference type="InterPro" id="IPR004638">
    <property type="entry name" value="EmrB-like"/>
</dbReference>
<feature type="transmembrane region" description="Helical" evidence="8">
    <location>
        <begin position="410"/>
        <end position="434"/>
    </location>
</feature>
<dbReference type="Gene3D" id="1.20.1250.20">
    <property type="entry name" value="MFS general substrate transporter like domains"/>
    <property type="match status" value="1"/>
</dbReference>
<name>A0A7Z0AB09_9MICO</name>
<keyword evidence="3" id="KW-0813">Transport</keyword>
<feature type="transmembrane region" description="Helical" evidence="8">
    <location>
        <begin position="280"/>
        <end position="306"/>
    </location>
</feature>
<dbReference type="NCBIfam" id="TIGR00711">
    <property type="entry name" value="efflux_EmrB"/>
    <property type="match status" value="1"/>
</dbReference>
<evidence type="ECO:0000256" key="1">
    <source>
        <dbReference type="ARBA" id="ARBA00004651"/>
    </source>
</evidence>
<dbReference type="CDD" id="cd17503">
    <property type="entry name" value="MFS_LmrB_MDR_like"/>
    <property type="match status" value="1"/>
</dbReference>
<dbReference type="Pfam" id="PF07690">
    <property type="entry name" value="MFS_1"/>
    <property type="match status" value="1"/>
</dbReference>
<feature type="domain" description="Major facilitator superfamily (MFS) profile" evidence="9">
    <location>
        <begin position="25"/>
        <end position="473"/>
    </location>
</feature>
<feature type="transmembrane region" description="Helical" evidence="8">
    <location>
        <begin position="120"/>
        <end position="141"/>
    </location>
</feature>
<dbReference type="PANTHER" id="PTHR42718:SF9">
    <property type="entry name" value="MAJOR FACILITATOR SUPERFAMILY MULTIDRUG TRANSPORTER MFSC"/>
    <property type="match status" value="1"/>
</dbReference>
<dbReference type="GO" id="GO:0005886">
    <property type="term" value="C:plasma membrane"/>
    <property type="evidence" value="ECO:0007669"/>
    <property type="project" value="UniProtKB-SubCell"/>
</dbReference>
<dbReference type="Proteomes" id="UP000539111">
    <property type="component" value="Unassembled WGS sequence"/>
</dbReference>